<accession>A0ABP8L6E1</accession>
<keyword evidence="3" id="KW-1185">Reference proteome</keyword>
<feature type="region of interest" description="Disordered" evidence="1">
    <location>
        <begin position="1"/>
        <end position="27"/>
    </location>
</feature>
<name>A0ABP8L6E1_9BURK</name>
<comment type="caution">
    <text evidence="2">The sequence shown here is derived from an EMBL/GenBank/DDBJ whole genome shotgun (WGS) entry which is preliminary data.</text>
</comment>
<gene>
    <name evidence="2" type="ORF">GCM10023090_13820</name>
</gene>
<dbReference type="EMBL" id="BAABEX010000008">
    <property type="protein sequence ID" value="GAA4422578.1"/>
    <property type="molecule type" value="Genomic_DNA"/>
</dbReference>
<reference evidence="3" key="1">
    <citation type="journal article" date="2019" name="Int. J. Syst. Evol. Microbiol.">
        <title>The Global Catalogue of Microorganisms (GCM) 10K type strain sequencing project: providing services to taxonomists for standard genome sequencing and annotation.</title>
        <authorList>
            <consortium name="The Broad Institute Genomics Platform"/>
            <consortium name="The Broad Institute Genome Sequencing Center for Infectious Disease"/>
            <person name="Wu L."/>
            <person name="Ma J."/>
        </authorList>
    </citation>
    <scope>NUCLEOTIDE SEQUENCE [LARGE SCALE GENOMIC DNA]</scope>
    <source>
        <strain evidence="3">JCM 31890</strain>
    </source>
</reference>
<organism evidence="2 3">
    <name type="scientific">Acidovorax lacteus</name>
    <dbReference type="NCBI Taxonomy" id="1924988"/>
    <lineage>
        <taxon>Bacteria</taxon>
        <taxon>Pseudomonadati</taxon>
        <taxon>Pseudomonadota</taxon>
        <taxon>Betaproteobacteria</taxon>
        <taxon>Burkholderiales</taxon>
        <taxon>Comamonadaceae</taxon>
        <taxon>Acidovorax</taxon>
    </lineage>
</organism>
<feature type="compositionally biased region" description="Low complexity" evidence="1">
    <location>
        <begin position="1"/>
        <end position="16"/>
    </location>
</feature>
<protein>
    <submittedName>
        <fullName evidence="2">Uncharacterized protein</fullName>
    </submittedName>
</protein>
<dbReference type="Proteomes" id="UP001501788">
    <property type="component" value="Unassembled WGS sequence"/>
</dbReference>
<evidence type="ECO:0000256" key="1">
    <source>
        <dbReference type="SAM" id="MobiDB-lite"/>
    </source>
</evidence>
<evidence type="ECO:0000313" key="2">
    <source>
        <dbReference type="EMBL" id="GAA4422578.1"/>
    </source>
</evidence>
<evidence type="ECO:0000313" key="3">
    <source>
        <dbReference type="Proteomes" id="UP001501788"/>
    </source>
</evidence>
<sequence>MQHARGQARQAAQAGRIVQIAHQGSEPEIAQAGHALRAGGERQHTHTPSPRAALQVARQALAHIAAAHDEQAFAPKARRQGAERVLV</sequence>
<proteinExistence type="predicted"/>